<sequence>MNGQPVLFGVLPFRTSETAYLFPCPACGRTSSPQPDTVCDACTPAPPATPKKTTRRRPRKTVA</sequence>
<feature type="region of interest" description="Disordered" evidence="1">
    <location>
        <begin position="42"/>
        <end position="63"/>
    </location>
</feature>
<name>A0A4R5A0U0_9ACTN</name>
<dbReference type="OrthoDB" id="5196475at2"/>
<evidence type="ECO:0000313" key="3">
    <source>
        <dbReference type="Proteomes" id="UP000295217"/>
    </source>
</evidence>
<dbReference type="Proteomes" id="UP000295217">
    <property type="component" value="Unassembled WGS sequence"/>
</dbReference>
<evidence type="ECO:0000256" key="1">
    <source>
        <dbReference type="SAM" id="MobiDB-lite"/>
    </source>
</evidence>
<dbReference type="AlphaFoldDB" id="A0A4R5A0U0"/>
<protein>
    <submittedName>
        <fullName evidence="2">Uncharacterized protein</fullName>
    </submittedName>
</protein>
<reference evidence="2 3" key="1">
    <citation type="submission" date="2019-02" db="EMBL/GenBank/DDBJ databases">
        <title>Draft genome sequences of novel Actinobacteria.</title>
        <authorList>
            <person name="Sahin N."/>
            <person name="Ay H."/>
            <person name="Saygin H."/>
        </authorList>
    </citation>
    <scope>NUCLEOTIDE SEQUENCE [LARGE SCALE GENOMIC DNA]</scope>
    <source>
        <strain evidence="2 3">8K307</strain>
    </source>
</reference>
<accession>A0A4R5A0U0</accession>
<feature type="compositionally biased region" description="Basic residues" evidence="1">
    <location>
        <begin position="52"/>
        <end position="63"/>
    </location>
</feature>
<dbReference type="RefSeq" id="WP_132107645.1">
    <property type="nucleotide sequence ID" value="NZ_SMLB01000067.1"/>
</dbReference>
<evidence type="ECO:0000313" key="2">
    <source>
        <dbReference type="EMBL" id="TDD64500.1"/>
    </source>
</evidence>
<proteinExistence type="predicted"/>
<organism evidence="2 3">
    <name type="scientific">Jiangella aurantiaca</name>
    <dbReference type="NCBI Taxonomy" id="2530373"/>
    <lineage>
        <taxon>Bacteria</taxon>
        <taxon>Bacillati</taxon>
        <taxon>Actinomycetota</taxon>
        <taxon>Actinomycetes</taxon>
        <taxon>Jiangellales</taxon>
        <taxon>Jiangellaceae</taxon>
        <taxon>Jiangella</taxon>
    </lineage>
</organism>
<gene>
    <name evidence="2" type="ORF">E1262_28040</name>
</gene>
<keyword evidence="3" id="KW-1185">Reference proteome</keyword>
<comment type="caution">
    <text evidence="2">The sequence shown here is derived from an EMBL/GenBank/DDBJ whole genome shotgun (WGS) entry which is preliminary data.</text>
</comment>
<dbReference type="EMBL" id="SMLB01000067">
    <property type="protein sequence ID" value="TDD64500.1"/>
    <property type="molecule type" value="Genomic_DNA"/>
</dbReference>